<sequence length="100" mass="10543">MANLTVEEDGGGDYTTLDEACDNITATDTITIQGAWDNPDTRAVIVSTDCTITATGSARISLAKHVEAVPTHYRLHVADGNHCITVNDGPTTIDGIEGKQ</sequence>
<reference evidence="1" key="1">
    <citation type="journal article" date="2015" name="Nature">
        <title>Complex archaea that bridge the gap between prokaryotes and eukaryotes.</title>
        <authorList>
            <person name="Spang A."/>
            <person name="Saw J.H."/>
            <person name="Jorgensen S.L."/>
            <person name="Zaremba-Niedzwiedzka K."/>
            <person name="Martijn J."/>
            <person name="Lind A.E."/>
            <person name="van Eijk R."/>
            <person name="Schleper C."/>
            <person name="Guy L."/>
            <person name="Ettema T.J."/>
        </authorList>
    </citation>
    <scope>NUCLEOTIDE SEQUENCE</scope>
</reference>
<organism evidence="1">
    <name type="scientific">marine sediment metagenome</name>
    <dbReference type="NCBI Taxonomy" id="412755"/>
    <lineage>
        <taxon>unclassified sequences</taxon>
        <taxon>metagenomes</taxon>
        <taxon>ecological metagenomes</taxon>
    </lineage>
</organism>
<dbReference type="EMBL" id="LAZR01058455">
    <property type="protein sequence ID" value="KKK69856.1"/>
    <property type="molecule type" value="Genomic_DNA"/>
</dbReference>
<feature type="non-terminal residue" evidence="1">
    <location>
        <position position="100"/>
    </location>
</feature>
<dbReference type="InterPro" id="IPR011050">
    <property type="entry name" value="Pectin_lyase_fold/virulence"/>
</dbReference>
<comment type="caution">
    <text evidence="1">The sequence shown here is derived from an EMBL/GenBank/DDBJ whole genome shotgun (WGS) entry which is preliminary data.</text>
</comment>
<accession>A0A0F9ACE8</accession>
<protein>
    <submittedName>
        <fullName evidence="1">Uncharacterized protein</fullName>
    </submittedName>
</protein>
<proteinExistence type="predicted"/>
<gene>
    <name evidence="1" type="ORF">LCGC14_2929870</name>
</gene>
<evidence type="ECO:0000313" key="1">
    <source>
        <dbReference type="EMBL" id="KKK69856.1"/>
    </source>
</evidence>
<dbReference type="AlphaFoldDB" id="A0A0F9ACE8"/>
<dbReference type="SUPFAM" id="SSF51126">
    <property type="entry name" value="Pectin lyase-like"/>
    <property type="match status" value="1"/>
</dbReference>
<name>A0A0F9ACE8_9ZZZZ</name>